<evidence type="ECO:0000313" key="2">
    <source>
        <dbReference type="Proteomes" id="UP000199309"/>
    </source>
</evidence>
<name>A0A1G9YTQ5_9FIRM</name>
<dbReference type="STRING" id="349095.SAMN05660299_02154"/>
<evidence type="ECO:0000313" key="1">
    <source>
        <dbReference type="EMBL" id="SDN12504.1"/>
    </source>
</evidence>
<dbReference type="Proteomes" id="UP000199309">
    <property type="component" value="Unassembled WGS sequence"/>
</dbReference>
<dbReference type="AlphaFoldDB" id="A0A1G9YTQ5"/>
<reference evidence="1 2" key="1">
    <citation type="submission" date="2016-10" db="EMBL/GenBank/DDBJ databases">
        <authorList>
            <person name="de Groot N.N."/>
        </authorList>
    </citation>
    <scope>NUCLEOTIDE SEQUENCE [LARGE SCALE GENOMIC DNA]</scope>
    <source>
        <strain evidence="1 2">DSM 16981</strain>
    </source>
</reference>
<dbReference type="OrthoDB" id="9811390at2"/>
<proteinExistence type="predicted"/>
<accession>A0A1G9YTQ5</accession>
<protein>
    <recommendedName>
        <fullName evidence="3">DUF370 domain-containing protein</fullName>
    </recommendedName>
</protein>
<dbReference type="EMBL" id="FNHQ01000025">
    <property type="protein sequence ID" value="SDN12504.1"/>
    <property type="molecule type" value="Genomic_DNA"/>
</dbReference>
<organism evidence="1 2">
    <name type="scientific">Megasphaera paucivorans</name>
    <dbReference type="NCBI Taxonomy" id="349095"/>
    <lineage>
        <taxon>Bacteria</taxon>
        <taxon>Bacillati</taxon>
        <taxon>Bacillota</taxon>
        <taxon>Negativicutes</taxon>
        <taxon>Veillonellales</taxon>
        <taxon>Veillonellaceae</taxon>
        <taxon>Megasphaera</taxon>
    </lineage>
</organism>
<keyword evidence="2" id="KW-1185">Reference proteome</keyword>
<evidence type="ECO:0008006" key="3">
    <source>
        <dbReference type="Google" id="ProtNLM"/>
    </source>
</evidence>
<sequence length="81" mass="9523">MYLHIGDNQMIDIKKILAIFKVHPKKTEKSNPLEHYYKKLIILGSGNIKDVRCYIVTEEYLYGTPITLETIICRYKQLFSS</sequence>
<gene>
    <name evidence="1" type="ORF">SAMN05660299_02154</name>
</gene>